<dbReference type="InterPro" id="IPR051450">
    <property type="entry name" value="Gfo/Idh/MocA_Oxidoreductases"/>
</dbReference>
<keyword evidence="4" id="KW-0249">Electron transport</keyword>
<name>A0A1C1CF93_9EURO</name>
<feature type="transmembrane region" description="Helical" evidence="7">
    <location>
        <begin position="874"/>
        <end position="895"/>
    </location>
</feature>
<feature type="transmembrane region" description="Helical" evidence="7">
    <location>
        <begin position="830"/>
        <end position="854"/>
    </location>
</feature>
<dbReference type="AlphaFoldDB" id="A0A1C1CF93"/>
<reference evidence="10" key="1">
    <citation type="submission" date="2015-07" db="EMBL/GenBank/DDBJ databases">
        <authorList>
            <person name="Teixeira M.M."/>
            <person name="Souza R.C."/>
            <person name="Almeida L.G."/>
            <person name="Vicente V.A."/>
            <person name="de Hoog S."/>
            <person name="Bocca A.L."/>
            <person name="de Almeida S.R."/>
            <person name="Vasconcelos A.T."/>
            <person name="Felipe M.S."/>
        </authorList>
    </citation>
    <scope>NUCLEOTIDE SEQUENCE [LARGE SCALE GENOMIC DNA]</scope>
    <source>
        <strain evidence="10">KSF</strain>
    </source>
</reference>
<proteinExistence type="predicted"/>
<accession>A0A1C1CF93</accession>
<dbReference type="InterPro" id="IPR000683">
    <property type="entry name" value="Gfo/Idh/MocA-like_OxRdtase_N"/>
</dbReference>
<dbReference type="Proteomes" id="UP000094526">
    <property type="component" value="Unassembled WGS sequence"/>
</dbReference>
<dbReference type="SMART" id="SM00665">
    <property type="entry name" value="B561"/>
    <property type="match status" value="1"/>
</dbReference>
<comment type="caution">
    <text evidence="9">The sequence shown here is derived from an EMBL/GenBank/DDBJ whole genome shotgun (WGS) entry which is preliminary data.</text>
</comment>
<evidence type="ECO:0000313" key="10">
    <source>
        <dbReference type="Proteomes" id="UP000094526"/>
    </source>
</evidence>
<dbReference type="Pfam" id="PF01408">
    <property type="entry name" value="GFO_IDH_MocA"/>
    <property type="match status" value="1"/>
</dbReference>
<dbReference type="InterPro" id="IPR006593">
    <property type="entry name" value="Cyt_b561/ferric_Rdtase_TM"/>
</dbReference>
<dbReference type="VEuPathDB" id="FungiDB:G647_02229"/>
<protein>
    <recommendedName>
        <fullName evidence="8">Cytochrome b561 domain-containing protein</fullName>
    </recommendedName>
</protein>
<evidence type="ECO:0000256" key="5">
    <source>
        <dbReference type="ARBA" id="ARBA00022989"/>
    </source>
</evidence>
<organism evidence="9 10">
    <name type="scientific">Cladophialophora carrionii</name>
    <dbReference type="NCBI Taxonomy" id="86049"/>
    <lineage>
        <taxon>Eukaryota</taxon>
        <taxon>Fungi</taxon>
        <taxon>Dikarya</taxon>
        <taxon>Ascomycota</taxon>
        <taxon>Pezizomycotina</taxon>
        <taxon>Eurotiomycetes</taxon>
        <taxon>Chaetothyriomycetidae</taxon>
        <taxon>Chaetothyriales</taxon>
        <taxon>Herpotrichiellaceae</taxon>
        <taxon>Cladophialophora</taxon>
    </lineage>
</organism>
<dbReference type="GO" id="GO:0000166">
    <property type="term" value="F:nucleotide binding"/>
    <property type="evidence" value="ECO:0007669"/>
    <property type="project" value="InterPro"/>
</dbReference>
<dbReference type="eggNOG" id="ENOG502QQXH">
    <property type="taxonomic scope" value="Eukaryota"/>
</dbReference>
<evidence type="ECO:0000256" key="7">
    <source>
        <dbReference type="SAM" id="Phobius"/>
    </source>
</evidence>
<dbReference type="InterPro" id="IPR036291">
    <property type="entry name" value="NAD(P)-bd_dom_sf"/>
</dbReference>
<keyword evidence="3 7" id="KW-0812">Transmembrane</keyword>
<keyword evidence="10" id="KW-1185">Reference proteome</keyword>
<keyword evidence="2" id="KW-0813">Transport</keyword>
<dbReference type="CDD" id="cd08760">
    <property type="entry name" value="Cyt_b561_FRRS1_like"/>
    <property type="match status" value="1"/>
</dbReference>
<feature type="transmembrane region" description="Helical" evidence="7">
    <location>
        <begin position="736"/>
        <end position="760"/>
    </location>
</feature>
<dbReference type="GO" id="GO:0016020">
    <property type="term" value="C:membrane"/>
    <property type="evidence" value="ECO:0007669"/>
    <property type="project" value="UniProtKB-SubCell"/>
</dbReference>
<keyword evidence="5 7" id="KW-1133">Transmembrane helix</keyword>
<sequence length="978" mass="106877">MGSIGPPSPPPQFLVIGAGSRGHAYARAVEASTSGQIAAVAEIDPFKRQEFGRRYIWGSGGQPTDGQSFGDWAEWVAWETQRRQRADRAGPEAGYIPITGVFICTLDDSHAPIIRAIAPLNLHILCEKPLAISLSDCLSISTALSKYPPKVVSIGHVLHYSPHNILLRKLLTVEQAIGEIVSIEHTEPVGWWHFSHSYVRGNWRRLTPEGVGSLLTKSGHDIDFILWLLCSPSPLTGDTPHLPSTVSSNGAITHFRRARKPKAAGAATNCLSCPAEPDCIYSAKKIYRDKWLRTEKDTGWPLKIVVPEIEDIVSAKGWDAGEERLMQRLGEDYGKDTTPDDVIASRSWYGRCVYESDNNVVDDQIVAMDWEDDPLPGQELGRGPKRALFHMTYPTQSQCERRGRIYGTLGEITYDSHTITVHTFADGKTTVHDIPKQAPEVEKSHGGGDWGLAGAFVQAVQNVDAGTMNVAQAQRELVGCDLEEIILSHAVVFAAEEARRERTVVNWAEWWKQNGTLRTSDDTKERSTVGTDGKHWQARTQRAFRTCERQVLLLAPAYARTMNASRLLLEHASDIPGHTRISCFETYLQWTSANVNAALSRPAPACIRASPAPTAAAAALLLRLARRKRPSLSVCGGIPCETFCRGIMATRPAMRVLLLLSALQVTTLVLAQTQFASPATPTVPIPGASSPWLTTMTTTTTSPSATFGTINAPTQPAAHSSTMTSTFSSSFEDAKVAHAAIGAIAFLFIFPFGGIIIKVWPHRHIAWIHAAIQAFGLAMYLACLGLGLWMGSQLHTLHRYHALVGYVVLAMLAVQPLLKMHWFHASIPRVAAFMPIHVWIGRVSLMLGIIDGGLGFRLSATLGGPPHWSQGWKITYGIVGGIVWCVYVAVCLVWVELKKKKNKVPRAAPPSPGAPPPPEDLVVALALADHQHVRDMSERYPKKTAAEIVVTAKAMDSDVESANTLPVTPRRPSRAVVV</sequence>
<evidence type="ECO:0000256" key="6">
    <source>
        <dbReference type="ARBA" id="ARBA00023136"/>
    </source>
</evidence>
<dbReference type="VEuPathDB" id="FungiDB:CLCR_02247"/>
<gene>
    <name evidence="9" type="ORF">CLCR_02247</name>
</gene>
<feature type="transmembrane region" description="Helical" evidence="7">
    <location>
        <begin position="800"/>
        <end position="818"/>
    </location>
</feature>
<evidence type="ECO:0000313" key="9">
    <source>
        <dbReference type="EMBL" id="OCT47205.1"/>
    </source>
</evidence>
<dbReference type="OrthoDB" id="64915at2759"/>
<feature type="domain" description="Cytochrome b561" evidence="8">
    <location>
        <begin position="737"/>
        <end position="856"/>
    </location>
</feature>
<dbReference type="VEuPathDB" id="FungiDB:G647_02228"/>
<dbReference type="EMBL" id="LGRB01000014">
    <property type="protein sequence ID" value="OCT47205.1"/>
    <property type="molecule type" value="Genomic_DNA"/>
</dbReference>
<dbReference type="Gene3D" id="1.20.120.1770">
    <property type="match status" value="1"/>
</dbReference>
<evidence type="ECO:0000256" key="2">
    <source>
        <dbReference type="ARBA" id="ARBA00022448"/>
    </source>
</evidence>
<dbReference type="Gene3D" id="3.40.50.720">
    <property type="entry name" value="NAD(P)-binding Rossmann-like Domain"/>
    <property type="match status" value="1"/>
</dbReference>
<dbReference type="SUPFAM" id="SSF51735">
    <property type="entry name" value="NAD(P)-binding Rossmann-fold domains"/>
    <property type="match status" value="1"/>
</dbReference>
<evidence type="ECO:0000256" key="1">
    <source>
        <dbReference type="ARBA" id="ARBA00004370"/>
    </source>
</evidence>
<evidence type="ECO:0000256" key="3">
    <source>
        <dbReference type="ARBA" id="ARBA00022692"/>
    </source>
</evidence>
<dbReference type="PANTHER" id="PTHR43377:SF12">
    <property type="entry name" value="BINDING ROSSMANN FOLD OXIDOREDUCTASE, PUTATIVE (AFU_ORTHOLOGUE AFUA_3G11840)-RELATED"/>
    <property type="match status" value="1"/>
</dbReference>
<comment type="subcellular location">
    <subcellularLocation>
        <location evidence="1">Membrane</location>
    </subcellularLocation>
</comment>
<keyword evidence="6 7" id="KW-0472">Membrane</keyword>
<evidence type="ECO:0000259" key="8">
    <source>
        <dbReference type="SMART" id="SM00665"/>
    </source>
</evidence>
<evidence type="ECO:0000256" key="4">
    <source>
        <dbReference type="ARBA" id="ARBA00022982"/>
    </source>
</evidence>
<dbReference type="SUPFAM" id="SSF55347">
    <property type="entry name" value="Glyceraldehyde-3-phosphate dehydrogenase-like, C-terminal domain"/>
    <property type="match status" value="1"/>
</dbReference>
<dbReference type="PANTHER" id="PTHR43377">
    <property type="entry name" value="BILIVERDIN REDUCTASE A"/>
    <property type="match status" value="1"/>
</dbReference>
<feature type="transmembrane region" description="Helical" evidence="7">
    <location>
        <begin position="767"/>
        <end position="788"/>
    </location>
</feature>
<dbReference type="STRING" id="86049.A0A1C1CF93"/>
<dbReference type="Gene3D" id="3.30.360.10">
    <property type="entry name" value="Dihydrodipicolinate Reductase, domain 2"/>
    <property type="match status" value="2"/>
</dbReference>